<dbReference type="OrthoDB" id="265467at2"/>
<dbReference type="AlphaFoldDB" id="A0A5C5ZIB7"/>
<organism evidence="2 3">
    <name type="scientific">Pseudobythopirellula maris</name>
    <dbReference type="NCBI Taxonomy" id="2527991"/>
    <lineage>
        <taxon>Bacteria</taxon>
        <taxon>Pseudomonadati</taxon>
        <taxon>Planctomycetota</taxon>
        <taxon>Planctomycetia</taxon>
        <taxon>Pirellulales</taxon>
        <taxon>Lacipirellulaceae</taxon>
        <taxon>Pseudobythopirellula</taxon>
    </lineage>
</organism>
<evidence type="ECO:0000313" key="2">
    <source>
        <dbReference type="EMBL" id="TWT87149.1"/>
    </source>
</evidence>
<dbReference type="EMBL" id="SJPQ01000003">
    <property type="protein sequence ID" value="TWT87149.1"/>
    <property type="molecule type" value="Genomic_DNA"/>
</dbReference>
<keyword evidence="1" id="KW-0732">Signal</keyword>
<comment type="caution">
    <text evidence="2">The sequence shown here is derived from an EMBL/GenBank/DDBJ whole genome shotgun (WGS) entry which is preliminary data.</text>
</comment>
<proteinExistence type="predicted"/>
<evidence type="ECO:0008006" key="4">
    <source>
        <dbReference type="Google" id="ProtNLM"/>
    </source>
</evidence>
<name>A0A5C5ZIB7_9BACT</name>
<sequence precursor="true">MIRCIAARLCAVTALLAAASTASAVDYYYVGLTGGDFFEQNNWNDSPDGLGSFLATPVIDLGTGDVEHSLIVDGDMVAAAADIDFGMGSLTLDSGSSLTVSGSEITFGSGSSLTMIGSSLMVDGGSSGQIELNSGSSASFTGANVVATDDIFFRSNVSIVDSYFESTVYMEDICARLVLDSECGESMFVQGPFISTSTT</sequence>
<feature type="chain" id="PRO_5022964029" description="Autotransporter-associated beta strand repeat protein" evidence="1">
    <location>
        <begin position="25"/>
        <end position="199"/>
    </location>
</feature>
<protein>
    <recommendedName>
        <fullName evidence="4">Autotransporter-associated beta strand repeat protein</fullName>
    </recommendedName>
</protein>
<evidence type="ECO:0000256" key="1">
    <source>
        <dbReference type="SAM" id="SignalP"/>
    </source>
</evidence>
<dbReference type="RefSeq" id="WP_146401034.1">
    <property type="nucleotide sequence ID" value="NZ_SJPQ01000003.1"/>
</dbReference>
<evidence type="ECO:0000313" key="3">
    <source>
        <dbReference type="Proteomes" id="UP000315440"/>
    </source>
</evidence>
<accession>A0A5C5ZIB7</accession>
<feature type="signal peptide" evidence="1">
    <location>
        <begin position="1"/>
        <end position="24"/>
    </location>
</feature>
<keyword evidence="3" id="KW-1185">Reference proteome</keyword>
<reference evidence="2 3" key="1">
    <citation type="submission" date="2019-02" db="EMBL/GenBank/DDBJ databases">
        <title>Deep-cultivation of Planctomycetes and their phenomic and genomic characterization uncovers novel biology.</title>
        <authorList>
            <person name="Wiegand S."/>
            <person name="Jogler M."/>
            <person name="Boedeker C."/>
            <person name="Pinto D."/>
            <person name="Vollmers J."/>
            <person name="Rivas-Marin E."/>
            <person name="Kohn T."/>
            <person name="Peeters S.H."/>
            <person name="Heuer A."/>
            <person name="Rast P."/>
            <person name="Oberbeckmann S."/>
            <person name="Bunk B."/>
            <person name="Jeske O."/>
            <person name="Meyerdierks A."/>
            <person name="Storesund J.E."/>
            <person name="Kallscheuer N."/>
            <person name="Luecker S."/>
            <person name="Lage O.M."/>
            <person name="Pohl T."/>
            <person name="Merkel B.J."/>
            <person name="Hornburger P."/>
            <person name="Mueller R.-W."/>
            <person name="Bruemmer F."/>
            <person name="Labrenz M."/>
            <person name="Spormann A.M."/>
            <person name="Op Den Camp H."/>
            <person name="Overmann J."/>
            <person name="Amann R."/>
            <person name="Jetten M.S.M."/>
            <person name="Mascher T."/>
            <person name="Medema M.H."/>
            <person name="Devos D.P."/>
            <person name="Kaster A.-K."/>
            <person name="Ovreas L."/>
            <person name="Rohde M."/>
            <person name="Galperin M.Y."/>
            <person name="Jogler C."/>
        </authorList>
    </citation>
    <scope>NUCLEOTIDE SEQUENCE [LARGE SCALE GENOMIC DNA]</scope>
    <source>
        <strain evidence="2 3">Mal64</strain>
    </source>
</reference>
<dbReference type="Proteomes" id="UP000315440">
    <property type="component" value="Unassembled WGS sequence"/>
</dbReference>
<gene>
    <name evidence="2" type="ORF">Mal64_26840</name>
</gene>